<keyword evidence="2" id="KW-1185">Reference proteome</keyword>
<dbReference type="AlphaFoldDB" id="A0AAV1G429"/>
<reference evidence="1" key="1">
    <citation type="submission" date="2023-08" db="EMBL/GenBank/DDBJ databases">
        <authorList>
            <person name="Alioto T."/>
            <person name="Alioto T."/>
            <person name="Gomez Garrido J."/>
        </authorList>
    </citation>
    <scope>NUCLEOTIDE SEQUENCE</scope>
</reference>
<dbReference type="EMBL" id="OY660875">
    <property type="protein sequence ID" value="CAJ1068721.1"/>
    <property type="molecule type" value="Genomic_DNA"/>
</dbReference>
<feature type="non-terminal residue" evidence="1">
    <location>
        <position position="64"/>
    </location>
</feature>
<dbReference type="Proteomes" id="UP001178508">
    <property type="component" value="Chromosome 12"/>
</dbReference>
<sequence>DHFIDFNQVSDPMAAFWPLGMAFWCNTVTQAVDETVATAISTRSPTHNCKQQQASYAGSDGQIL</sequence>
<name>A0AAV1G429_XYRNO</name>
<proteinExistence type="predicted"/>
<protein>
    <submittedName>
        <fullName evidence="1">Uncharacterized protein</fullName>
    </submittedName>
</protein>
<accession>A0AAV1G429</accession>
<evidence type="ECO:0000313" key="1">
    <source>
        <dbReference type="EMBL" id="CAJ1068721.1"/>
    </source>
</evidence>
<organism evidence="1 2">
    <name type="scientific">Xyrichtys novacula</name>
    <name type="common">Pearly razorfish</name>
    <name type="synonym">Hemipteronotus novacula</name>
    <dbReference type="NCBI Taxonomy" id="13765"/>
    <lineage>
        <taxon>Eukaryota</taxon>
        <taxon>Metazoa</taxon>
        <taxon>Chordata</taxon>
        <taxon>Craniata</taxon>
        <taxon>Vertebrata</taxon>
        <taxon>Euteleostomi</taxon>
        <taxon>Actinopterygii</taxon>
        <taxon>Neopterygii</taxon>
        <taxon>Teleostei</taxon>
        <taxon>Neoteleostei</taxon>
        <taxon>Acanthomorphata</taxon>
        <taxon>Eupercaria</taxon>
        <taxon>Labriformes</taxon>
        <taxon>Labridae</taxon>
        <taxon>Xyrichtys</taxon>
    </lineage>
</organism>
<feature type="non-terminal residue" evidence="1">
    <location>
        <position position="1"/>
    </location>
</feature>
<gene>
    <name evidence="1" type="ORF">XNOV1_A036639</name>
</gene>
<evidence type="ECO:0000313" key="2">
    <source>
        <dbReference type="Proteomes" id="UP001178508"/>
    </source>
</evidence>